<dbReference type="Gene3D" id="1.20.5.320">
    <property type="entry name" value="6-Phosphogluconate Dehydrogenase, domain 3"/>
    <property type="match status" value="1"/>
</dbReference>
<name>A0ABS3C339_9BACT</name>
<dbReference type="EMBL" id="JAFKCT010000003">
    <property type="protein sequence ID" value="MBN7811383.1"/>
    <property type="molecule type" value="Genomic_DNA"/>
</dbReference>
<comment type="caution">
    <text evidence="2">The sequence shown here is derived from an EMBL/GenBank/DDBJ whole genome shotgun (WGS) entry which is preliminary data.</text>
</comment>
<accession>A0ABS3C339</accession>
<protein>
    <submittedName>
        <fullName evidence="2">Collagen-like protein</fullName>
    </submittedName>
</protein>
<organism evidence="2 3">
    <name type="scientific">Algoriphagus oliviformis</name>
    <dbReference type="NCBI Taxonomy" id="2811231"/>
    <lineage>
        <taxon>Bacteria</taxon>
        <taxon>Pseudomonadati</taxon>
        <taxon>Bacteroidota</taxon>
        <taxon>Cytophagia</taxon>
        <taxon>Cytophagales</taxon>
        <taxon>Cyclobacteriaceae</taxon>
        <taxon>Algoriphagus</taxon>
    </lineage>
</organism>
<sequence>MNKILSIFVLIGLVAFQACEGPEGPMGPQGEQGLQGVPGTPGVNIVGTTYEATVDFTADGGWGVVLAFPEELVESDVILTYILWDVDDERPIWRAVPQTIFFPEGPLVYNFDFTQVDIRLFLEGPLNKATLDDVWTKEQIFRIVVVPSDFPDARIDFTDYEAVTKMLGIKDSDFQKLEVKK</sequence>
<evidence type="ECO:0000313" key="3">
    <source>
        <dbReference type="Proteomes" id="UP000664317"/>
    </source>
</evidence>
<evidence type="ECO:0000313" key="2">
    <source>
        <dbReference type="EMBL" id="MBN7811383.1"/>
    </source>
</evidence>
<feature type="chain" id="PRO_5046502828" evidence="1">
    <location>
        <begin position="21"/>
        <end position="181"/>
    </location>
</feature>
<keyword evidence="1" id="KW-0732">Signal</keyword>
<keyword evidence="3" id="KW-1185">Reference proteome</keyword>
<dbReference type="Proteomes" id="UP000664317">
    <property type="component" value="Unassembled WGS sequence"/>
</dbReference>
<proteinExistence type="predicted"/>
<gene>
    <name evidence="2" type="ORF">J0A68_10470</name>
</gene>
<evidence type="ECO:0000256" key="1">
    <source>
        <dbReference type="SAM" id="SignalP"/>
    </source>
</evidence>
<reference evidence="2 3" key="1">
    <citation type="submission" date="2021-03" db="EMBL/GenBank/DDBJ databases">
        <title>novel species isolated from a fishpond in China.</title>
        <authorList>
            <person name="Lu H."/>
            <person name="Cai Z."/>
        </authorList>
    </citation>
    <scope>NUCLEOTIDE SEQUENCE [LARGE SCALE GENOMIC DNA]</scope>
    <source>
        <strain evidence="2 3">H41</strain>
    </source>
</reference>
<dbReference type="PROSITE" id="PS51257">
    <property type="entry name" value="PROKAR_LIPOPROTEIN"/>
    <property type="match status" value="1"/>
</dbReference>
<feature type="signal peptide" evidence="1">
    <location>
        <begin position="1"/>
        <end position="20"/>
    </location>
</feature>
<dbReference type="RefSeq" id="WP_206578157.1">
    <property type="nucleotide sequence ID" value="NZ_JAFKCT010000003.1"/>
</dbReference>